<dbReference type="Proteomes" id="UP000003947">
    <property type="component" value="Unassembled WGS sequence"/>
</dbReference>
<dbReference type="RefSeq" id="WP_009495105.1">
    <property type="nucleotide sequence ID" value="NZ_CP141050.1"/>
</dbReference>
<dbReference type="OrthoDB" id="8020326at2"/>
<evidence type="ECO:0000256" key="1">
    <source>
        <dbReference type="SAM" id="MobiDB-lite"/>
    </source>
</evidence>
<feature type="compositionally biased region" description="Basic residues" evidence="1">
    <location>
        <begin position="201"/>
        <end position="212"/>
    </location>
</feature>
<dbReference type="PATRIC" id="fig|864069.3.peg.7387"/>
<dbReference type="EMBL" id="JH660648">
    <property type="protein sequence ID" value="EIM24395.1"/>
    <property type="molecule type" value="Genomic_DNA"/>
</dbReference>
<evidence type="ECO:0000313" key="3">
    <source>
        <dbReference type="Proteomes" id="UP000003947"/>
    </source>
</evidence>
<proteinExistence type="predicted"/>
<organism evidence="2 3">
    <name type="scientific">Microvirga lotononidis</name>
    <dbReference type="NCBI Taxonomy" id="864069"/>
    <lineage>
        <taxon>Bacteria</taxon>
        <taxon>Pseudomonadati</taxon>
        <taxon>Pseudomonadota</taxon>
        <taxon>Alphaproteobacteria</taxon>
        <taxon>Hyphomicrobiales</taxon>
        <taxon>Methylobacteriaceae</taxon>
        <taxon>Microvirga</taxon>
    </lineage>
</organism>
<gene>
    <name evidence="2" type="ORF">MicloDRAFT_00069140</name>
</gene>
<sequence>MKRNIKTFSVEIKKSRVQGQHHHLPPKRLFELTSIEPAKIVQKEEPQAAVEPAPAPRILQSIVESVWNSPEPVEPVRRKRSSVEIRREQMESDLTATAFEDAKTTHVGDQVSCGAVPQTDGALDDAEDPPPVHDVQAAQGEGVRAGSRKPRKKVPTVDEPKIACETMPEAELTIPSAAPSNAVPRRLTKRQAAAAQFPRHERWKGRLHPAVW</sequence>
<dbReference type="HOGENOM" id="CLU_1298583_0_0_5"/>
<protein>
    <submittedName>
        <fullName evidence="2">Uncharacterized protein</fullName>
    </submittedName>
</protein>
<dbReference type="AlphaFoldDB" id="I4YKA3"/>
<keyword evidence="3" id="KW-1185">Reference proteome</keyword>
<reference evidence="2 3" key="1">
    <citation type="submission" date="2012-02" db="EMBL/GenBank/DDBJ databases">
        <title>Improved High-Quality Draft sequence of Microvirga sp. WSM3557.</title>
        <authorList>
            <consortium name="US DOE Joint Genome Institute"/>
            <person name="Lucas S."/>
            <person name="Han J."/>
            <person name="Lapidus A."/>
            <person name="Cheng J.-F."/>
            <person name="Goodwin L."/>
            <person name="Pitluck S."/>
            <person name="Peters L."/>
            <person name="Zhang X."/>
            <person name="Detter J.C."/>
            <person name="Han C."/>
            <person name="Tapia R."/>
            <person name="Land M."/>
            <person name="Hauser L."/>
            <person name="Kyrpides N."/>
            <person name="Ivanova N."/>
            <person name="Pagani I."/>
            <person name="Brau L."/>
            <person name="Yates R."/>
            <person name="O'Hara G."/>
            <person name="Rui T."/>
            <person name="Howieson J."/>
            <person name="Reeve W."/>
            <person name="Woyke T."/>
        </authorList>
    </citation>
    <scope>NUCLEOTIDE SEQUENCE [LARGE SCALE GENOMIC DNA]</scope>
    <source>
        <strain evidence="2 3">WSM3557</strain>
    </source>
</reference>
<evidence type="ECO:0000313" key="2">
    <source>
        <dbReference type="EMBL" id="EIM24395.1"/>
    </source>
</evidence>
<name>I4YKA3_9HYPH</name>
<feature type="region of interest" description="Disordered" evidence="1">
    <location>
        <begin position="137"/>
        <end position="212"/>
    </location>
</feature>
<accession>I4YKA3</accession>